<dbReference type="GO" id="GO:0046982">
    <property type="term" value="F:protein heterodimerization activity"/>
    <property type="evidence" value="ECO:0007669"/>
    <property type="project" value="InterPro"/>
</dbReference>
<proteinExistence type="inferred from homology"/>
<dbReference type="InterPro" id="IPR011009">
    <property type="entry name" value="Kinase-like_dom_sf"/>
</dbReference>
<evidence type="ECO:0000259" key="12">
    <source>
        <dbReference type="PROSITE" id="PS50011"/>
    </source>
</evidence>
<dbReference type="SMART" id="SM00220">
    <property type="entry name" value="S_TKc"/>
    <property type="match status" value="1"/>
</dbReference>
<feature type="region of interest" description="Disordered" evidence="11">
    <location>
        <begin position="408"/>
        <end position="483"/>
    </location>
</feature>
<evidence type="ECO:0000256" key="6">
    <source>
        <dbReference type="ARBA" id="ARBA00022777"/>
    </source>
</evidence>
<keyword evidence="3" id="KW-0723">Serine/threonine-protein kinase</keyword>
<dbReference type="PANTHER" id="PTHR43671">
    <property type="entry name" value="SERINE/THREONINE-PROTEIN KINASE NEK"/>
    <property type="match status" value="1"/>
</dbReference>
<feature type="region of interest" description="Disordered" evidence="11">
    <location>
        <begin position="612"/>
        <end position="671"/>
    </location>
</feature>
<dbReference type="InterPro" id="IPR002119">
    <property type="entry name" value="Histone_H2A"/>
</dbReference>
<dbReference type="SMART" id="SM00428">
    <property type="entry name" value="H3"/>
    <property type="match status" value="1"/>
</dbReference>
<feature type="compositionally biased region" description="Gly residues" evidence="11">
    <location>
        <begin position="466"/>
        <end position="476"/>
    </location>
</feature>
<dbReference type="Proteomes" id="UP001190700">
    <property type="component" value="Unassembled WGS sequence"/>
</dbReference>
<keyword evidence="10" id="KW-0175">Coiled coil</keyword>
<evidence type="ECO:0000256" key="1">
    <source>
        <dbReference type="ARBA" id="ARBA00010343"/>
    </source>
</evidence>
<comment type="catalytic activity">
    <reaction evidence="9">
        <text>L-seryl-[protein] + ATP = O-phospho-L-seryl-[protein] + ADP + H(+)</text>
        <dbReference type="Rhea" id="RHEA:17989"/>
        <dbReference type="Rhea" id="RHEA-COMP:9863"/>
        <dbReference type="Rhea" id="RHEA-COMP:11604"/>
        <dbReference type="ChEBI" id="CHEBI:15378"/>
        <dbReference type="ChEBI" id="CHEBI:29999"/>
        <dbReference type="ChEBI" id="CHEBI:30616"/>
        <dbReference type="ChEBI" id="CHEBI:83421"/>
        <dbReference type="ChEBI" id="CHEBI:456216"/>
        <dbReference type="EC" id="2.7.11.1"/>
    </reaction>
</comment>
<evidence type="ECO:0000256" key="5">
    <source>
        <dbReference type="ARBA" id="ARBA00022741"/>
    </source>
</evidence>
<evidence type="ECO:0000256" key="4">
    <source>
        <dbReference type="ARBA" id="ARBA00022679"/>
    </source>
</evidence>
<dbReference type="GO" id="GO:0004674">
    <property type="term" value="F:protein serine/threonine kinase activity"/>
    <property type="evidence" value="ECO:0007669"/>
    <property type="project" value="UniProtKB-KW"/>
</dbReference>
<evidence type="ECO:0000256" key="7">
    <source>
        <dbReference type="ARBA" id="ARBA00022840"/>
    </source>
</evidence>
<accession>A0AAE0BIP3</accession>
<dbReference type="Pfam" id="PF00069">
    <property type="entry name" value="Pkinase"/>
    <property type="match status" value="1"/>
</dbReference>
<keyword evidence="6" id="KW-0418">Kinase</keyword>
<dbReference type="InterPro" id="IPR000719">
    <property type="entry name" value="Prot_kinase_dom"/>
</dbReference>
<dbReference type="InterPro" id="IPR009072">
    <property type="entry name" value="Histone-fold"/>
</dbReference>
<dbReference type="SUPFAM" id="SSF56112">
    <property type="entry name" value="Protein kinase-like (PK-like)"/>
    <property type="match status" value="1"/>
</dbReference>
<dbReference type="InterPro" id="IPR000164">
    <property type="entry name" value="Histone_H3/CENP-A"/>
</dbReference>
<dbReference type="GO" id="GO:0005524">
    <property type="term" value="F:ATP binding"/>
    <property type="evidence" value="ECO:0007669"/>
    <property type="project" value="UniProtKB-KW"/>
</dbReference>
<sequence length="1740" mass="191901">MQTTRRPTEPHNLDRVDTVPARTIRTWEHPRICVEALPTNQWEPSVLRVLRRVHPNALIQVPALRAVCDIVSLLGVRLAERASTLGTASLGSAKVGAEEGATQFIITGFRTSPRAEYLVERGEPGAANWRASWEARADIIRARGSSADVEAFDALSATDQKRALRTFVQKTCDEMVRTDSDSQYYIDQLTDRDMQCAVKLVLSEGDLTHFALDEGERSVTSFFRNRPHNRPPGTCFDSTRWAGLVFPVPLAGRLLATVSGRPLGEAAPIYLAGVMEYICAEVLLLAGNQAGGRWGKAKDACEIACVHLHMSIHNDKELGSLFASMGVTIMGVTTHGGRIRLYDLFTNFDRRRNKCPAPRTSHDEASLRYVTGASFDGKVTGNDIPEGSDEDVVDEDMIKQLQDVLLDPGPQMQQNMQPLQSQAAGSQGGEAHAAGSPTDEMQATGSQGGEAQAAGSQTVEMQAAGSQGGEGQGGRGVQPRRVPTHPITDQALRLIAARAGVLAFDHSPKARDIFESLRSLCDKYLRRVVYSAVHLCAHHRRCTDVLGEDVLKALAQGPVLQETKGSGWGPHMLCGSGLLEHMLLGSFHQHGPCRGDRGWAAAAAAVLQFQEKEMEKDEEQEDEEGEEDNENEADEDEEDELMEDEDEEDAVDTPAENCTEGDEEMEARQKAHRSALNMLQFERQRHGHLPFAFLPFAGLVAKIGSDFKRALRWDPVAIWLLAEDLHACLIAILDQANMNAQDRQRTHVHPRDIRLAAGSEVRLCFKCRTYEPTYAASAEAEKNERAAQDDDRGAPDHYMTLYSSLSARYRGVCDSRAAVLGDVDALADVIGRGLRAELSMELIAGILQIEDTMAQRRGSFLQKQGEVREAVASEMQTEMLPSSAAESLCGRLQSAVQARDESRVQLLRFLRIDVLHMPEGDERVGCVGGTAMETALKPHLEMLRELSTSLTDALQQVQCGAKSQVQAAISNVFTGDGASVSVDEEAPGHTDTTIHQGAATSAVPTLVADKARHALVLYRSWKDSRDAAKARTEEAAREMQNMLVIVGSMFAADAGGVTPGMPISHAAAAQSLEAALTNETTTRAASPPVNEMQAAGSEMVTALLAAQAKLEEVARVAQSWWREFETIRAAEQFKQSGELRAVEDRLKCAQEALEGLEDEHEECKMMHMRAQRRRRDPPEAMWTLAENFRRARGALLEGKGTARAALSSVMAHHSDFPELLRYLQMGVPDELVPLWDPLCTLEDFDVELLQESSYGRHEVFRGRKGDSLHALKVFRVPENDPERLRVIWREASLLHRLRHPAIVPLLSIFLAHAPQNGLHHIVLKLPFYEHGQLGTWVQGESPPDDVTLRQALLRVLEAVAHLHWNAVVHCDIKPENILVDGFNRTFLADFDISIDNAARTTRVMTPLEGTAGYVAPELRHAGAAPNSASDMYALGKTIETAVAGQDHLVGEELLDLIRQLTVEDPAARPSAAQACSHAYFTTVADWRRSQSRTCIIGACKGRWQLSDGVECANQLSLPHFVCRECLQGYCDVEVQANSTEQLMCPRAKCGEDCNSTPYSDADLARTLCEESFGRYFKSRLRHKEAQLAQELDAQNKIWLAAELQRLRAADEETREMQAARRHVEDNLLNLRCPHCSLVFEDWDACAAVQHAHDHGGCKGYFCGWCMKPCTDSVDAHQHAAQCPLKPDSVDGLFAPAEAYGPVHSRIRLHNVRAYLRELRENIRQKLVPLIAPHFSSAQLI</sequence>
<feature type="compositionally biased region" description="Low complexity" evidence="11">
    <location>
        <begin position="410"/>
        <end position="422"/>
    </location>
</feature>
<dbReference type="Gene3D" id="1.10.510.10">
    <property type="entry name" value="Transferase(Phosphotransferase) domain 1"/>
    <property type="match status" value="1"/>
</dbReference>
<evidence type="ECO:0000256" key="3">
    <source>
        <dbReference type="ARBA" id="ARBA00022527"/>
    </source>
</evidence>
<dbReference type="InterPro" id="IPR050660">
    <property type="entry name" value="NEK_Ser/Thr_kinase"/>
</dbReference>
<feature type="domain" description="Protein kinase" evidence="12">
    <location>
        <begin position="1243"/>
        <end position="1480"/>
    </location>
</feature>
<evidence type="ECO:0000256" key="2">
    <source>
        <dbReference type="ARBA" id="ARBA00012513"/>
    </source>
</evidence>
<dbReference type="CDD" id="cd00180">
    <property type="entry name" value="PKc"/>
    <property type="match status" value="1"/>
</dbReference>
<organism evidence="13 14">
    <name type="scientific">Cymbomonas tetramitiformis</name>
    <dbReference type="NCBI Taxonomy" id="36881"/>
    <lineage>
        <taxon>Eukaryota</taxon>
        <taxon>Viridiplantae</taxon>
        <taxon>Chlorophyta</taxon>
        <taxon>Pyramimonadophyceae</taxon>
        <taxon>Pyramimonadales</taxon>
        <taxon>Pyramimonadaceae</taxon>
        <taxon>Cymbomonas</taxon>
    </lineage>
</organism>
<evidence type="ECO:0000313" key="13">
    <source>
        <dbReference type="EMBL" id="KAK3236404.1"/>
    </source>
</evidence>
<dbReference type="EC" id="2.7.11.1" evidence="2"/>
<dbReference type="SUPFAM" id="SSF47113">
    <property type="entry name" value="Histone-fold"/>
    <property type="match status" value="2"/>
</dbReference>
<dbReference type="SMART" id="SM00414">
    <property type="entry name" value="H2A"/>
    <property type="match status" value="1"/>
</dbReference>
<protein>
    <recommendedName>
        <fullName evidence="2">non-specific serine/threonine protein kinase</fullName>
        <ecNumber evidence="2">2.7.11.1</ecNumber>
    </recommendedName>
</protein>
<keyword evidence="14" id="KW-1185">Reference proteome</keyword>
<keyword evidence="5" id="KW-0547">Nucleotide-binding</keyword>
<dbReference type="Gene3D" id="1.10.20.10">
    <property type="entry name" value="Histone, subunit A"/>
    <property type="match status" value="2"/>
</dbReference>
<dbReference type="PROSITE" id="PS50011">
    <property type="entry name" value="PROTEIN_KINASE_DOM"/>
    <property type="match status" value="1"/>
</dbReference>
<evidence type="ECO:0000256" key="10">
    <source>
        <dbReference type="SAM" id="Coils"/>
    </source>
</evidence>
<dbReference type="InterPro" id="IPR008271">
    <property type="entry name" value="Ser/Thr_kinase_AS"/>
</dbReference>
<evidence type="ECO:0000313" key="14">
    <source>
        <dbReference type="Proteomes" id="UP001190700"/>
    </source>
</evidence>
<comment type="similarity">
    <text evidence="1">Belongs to the histone H3 family.</text>
</comment>
<reference evidence="13 14" key="1">
    <citation type="journal article" date="2015" name="Genome Biol. Evol.">
        <title>Comparative Genomics of a Bacterivorous Green Alga Reveals Evolutionary Causalities and Consequences of Phago-Mixotrophic Mode of Nutrition.</title>
        <authorList>
            <person name="Burns J.A."/>
            <person name="Paasch A."/>
            <person name="Narechania A."/>
            <person name="Kim E."/>
        </authorList>
    </citation>
    <scope>NUCLEOTIDE SEQUENCE [LARGE SCALE GENOMIC DNA]</scope>
    <source>
        <strain evidence="13 14">PLY_AMNH</strain>
    </source>
</reference>
<feature type="compositionally biased region" description="Acidic residues" evidence="11">
    <location>
        <begin position="616"/>
        <end position="651"/>
    </location>
</feature>
<comment type="caution">
    <text evidence="13">The sequence shown here is derived from an EMBL/GenBank/DDBJ whole genome shotgun (WGS) entry which is preliminary data.</text>
</comment>
<keyword evidence="7" id="KW-0067">ATP-binding</keyword>
<dbReference type="GO" id="GO:0000786">
    <property type="term" value="C:nucleosome"/>
    <property type="evidence" value="ECO:0007669"/>
    <property type="project" value="InterPro"/>
</dbReference>
<evidence type="ECO:0000256" key="11">
    <source>
        <dbReference type="SAM" id="MobiDB-lite"/>
    </source>
</evidence>
<gene>
    <name evidence="13" type="ORF">CYMTET_53451</name>
</gene>
<dbReference type="GO" id="GO:0003677">
    <property type="term" value="F:DNA binding"/>
    <property type="evidence" value="ECO:0007669"/>
    <property type="project" value="InterPro"/>
</dbReference>
<feature type="compositionally biased region" description="Low complexity" evidence="11">
    <location>
        <begin position="442"/>
        <end position="458"/>
    </location>
</feature>
<keyword evidence="4" id="KW-0808">Transferase</keyword>
<dbReference type="PROSITE" id="PS00108">
    <property type="entry name" value="PROTEIN_KINASE_ST"/>
    <property type="match status" value="1"/>
</dbReference>
<name>A0AAE0BIP3_9CHLO</name>
<dbReference type="EMBL" id="LGRX02035048">
    <property type="protein sequence ID" value="KAK3236404.1"/>
    <property type="molecule type" value="Genomic_DNA"/>
</dbReference>
<feature type="coiled-coil region" evidence="10">
    <location>
        <begin position="1139"/>
        <end position="1173"/>
    </location>
</feature>
<comment type="catalytic activity">
    <reaction evidence="8">
        <text>L-threonyl-[protein] + ATP = O-phospho-L-threonyl-[protein] + ADP + H(+)</text>
        <dbReference type="Rhea" id="RHEA:46608"/>
        <dbReference type="Rhea" id="RHEA-COMP:11060"/>
        <dbReference type="Rhea" id="RHEA-COMP:11605"/>
        <dbReference type="ChEBI" id="CHEBI:15378"/>
        <dbReference type="ChEBI" id="CHEBI:30013"/>
        <dbReference type="ChEBI" id="CHEBI:30616"/>
        <dbReference type="ChEBI" id="CHEBI:61977"/>
        <dbReference type="ChEBI" id="CHEBI:456216"/>
        <dbReference type="EC" id="2.7.11.1"/>
    </reaction>
</comment>
<evidence type="ECO:0000256" key="8">
    <source>
        <dbReference type="ARBA" id="ARBA00047899"/>
    </source>
</evidence>
<evidence type="ECO:0000256" key="9">
    <source>
        <dbReference type="ARBA" id="ARBA00048679"/>
    </source>
</evidence>
<dbReference type="GO" id="GO:0030527">
    <property type="term" value="F:structural constituent of chromatin"/>
    <property type="evidence" value="ECO:0007669"/>
    <property type="project" value="InterPro"/>
</dbReference>
<dbReference type="PANTHER" id="PTHR43671:SF98">
    <property type="entry name" value="SERINE_THREONINE-PROTEIN KINASE NEK11"/>
    <property type="match status" value="1"/>
</dbReference>